<dbReference type="PANTHER" id="PTHR30050:SF4">
    <property type="entry name" value="ATP-BINDING PROTEIN RV3427C IN INSERTION SEQUENCE-RELATED"/>
    <property type="match status" value="1"/>
</dbReference>
<name>A0A1I1S6X0_RUMAL</name>
<dbReference type="PANTHER" id="PTHR30050">
    <property type="entry name" value="CHROMOSOMAL REPLICATION INITIATOR PROTEIN DNAA"/>
    <property type="match status" value="1"/>
</dbReference>
<dbReference type="PIRSF" id="PIRSF003073">
    <property type="entry name" value="DNAC_TnpB_IstB"/>
    <property type="match status" value="1"/>
</dbReference>
<evidence type="ECO:0000313" key="6">
    <source>
        <dbReference type="Proteomes" id="UP000182192"/>
    </source>
</evidence>
<feature type="domain" description="AAA+ ATPase" evidence="4">
    <location>
        <begin position="99"/>
        <end position="230"/>
    </location>
</feature>
<accession>A0A1I1S6X0</accession>
<evidence type="ECO:0000313" key="5">
    <source>
        <dbReference type="EMBL" id="SFD42226.1"/>
    </source>
</evidence>
<evidence type="ECO:0000256" key="1">
    <source>
        <dbReference type="ARBA" id="ARBA00008059"/>
    </source>
</evidence>
<dbReference type="InterPro" id="IPR047661">
    <property type="entry name" value="IstB"/>
</dbReference>
<dbReference type="RefSeq" id="WP_074963540.1">
    <property type="nucleotide sequence ID" value="NZ_FOKQ01000087.1"/>
</dbReference>
<dbReference type="InterPro" id="IPR002611">
    <property type="entry name" value="IstB_ATP-bd"/>
</dbReference>
<gene>
    <name evidence="5" type="ORF">SAMN02910406_03855</name>
</gene>
<dbReference type="SUPFAM" id="SSF52540">
    <property type="entry name" value="P-loop containing nucleoside triphosphate hydrolases"/>
    <property type="match status" value="1"/>
</dbReference>
<protein>
    <submittedName>
        <fullName evidence="5">DNA replication protein DnaC</fullName>
    </submittedName>
</protein>
<dbReference type="Proteomes" id="UP000182192">
    <property type="component" value="Unassembled WGS sequence"/>
</dbReference>
<reference evidence="5 6" key="1">
    <citation type="submission" date="2016-10" db="EMBL/GenBank/DDBJ databases">
        <authorList>
            <person name="de Groot N.N."/>
        </authorList>
    </citation>
    <scope>NUCLEOTIDE SEQUENCE [LARGE SCALE GENOMIC DNA]</scope>
    <source>
        <strain evidence="5 6">AR67</strain>
    </source>
</reference>
<dbReference type="Pfam" id="PF01695">
    <property type="entry name" value="IstB_IS21"/>
    <property type="match status" value="1"/>
</dbReference>
<keyword evidence="2" id="KW-0547">Nucleotide-binding</keyword>
<organism evidence="5 6">
    <name type="scientific">Ruminococcus albus</name>
    <dbReference type="NCBI Taxonomy" id="1264"/>
    <lineage>
        <taxon>Bacteria</taxon>
        <taxon>Bacillati</taxon>
        <taxon>Bacillota</taxon>
        <taxon>Clostridia</taxon>
        <taxon>Eubacteriales</taxon>
        <taxon>Oscillospiraceae</taxon>
        <taxon>Ruminococcus</taxon>
    </lineage>
</organism>
<evidence type="ECO:0000259" key="4">
    <source>
        <dbReference type="SMART" id="SM00382"/>
    </source>
</evidence>
<dbReference type="InterPro" id="IPR028350">
    <property type="entry name" value="DNAC/IstB-like"/>
</dbReference>
<sequence length="250" mass="28524">MLTENTITKLQEMRLSTMANAFREQLSDPNISELSFEDRFGLLVDKEWVTRKNNHLTKLIKKADFADTGACVENIAYDKTRKLDKAQIARLAGCNYIFEHHNLMLLGATGSGKTYIACALGMSAVRQFLPVRYVRLPELLTELAIARTTGTYSKVIEQYKKPALLIIDEWLLYQLKETEARDLLEIAEARYKKGSMIFCSQFDVPGWRDKIGSPIIADAICDRIVHDSYRIIIECEESMRKIFGVDQSEA</sequence>
<dbReference type="AlphaFoldDB" id="A0A1I1S6X0"/>
<dbReference type="SMART" id="SM00382">
    <property type="entry name" value="AAA"/>
    <property type="match status" value="1"/>
</dbReference>
<dbReference type="CDD" id="cd00009">
    <property type="entry name" value="AAA"/>
    <property type="match status" value="1"/>
</dbReference>
<keyword evidence="3" id="KW-0067">ATP-binding</keyword>
<proteinExistence type="inferred from homology"/>
<evidence type="ECO:0000256" key="2">
    <source>
        <dbReference type="ARBA" id="ARBA00022741"/>
    </source>
</evidence>
<comment type="similarity">
    <text evidence="1">Belongs to the IS21/IS1162 putative ATP-binding protein family.</text>
</comment>
<dbReference type="OrthoDB" id="9776217at2"/>
<dbReference type="NCBIfam" id="NF038214">
    <property type="entry name" value="IS21_help_AAA"/>
    <property type="match status" value="1"/>
</dbReference>
<dbReference type="GO" id="GO:0005524">
    <property type="term" value="F:ATP binding"/>
    <property type="evidence" value="ECO:0007669"/>
    <property type="project" value="UniProtKB-KW"/>
</dbReference>
<evidence type="ECO:0000256" key="3">
    <source>
        <dbReference type="ARBA" id="ARBA00022840"/>
    </source>
</evidence>
<dbReference type="InterPro" id="IPR027417">
    <property type="entry name" value="P-loop_NTPase"/>
</dbReference>
<dbReference type="GO" id="GO:0006260">
    <property type="term" value="P:DNA replication"/>
    <property type="evidence" value="ECO:0007669"/>
    <property type="project" value="TreeGrafter"/>
</dbReference>
<dbReference type="EMBL" id="FOKQ01000087">
    <property type="protein sequence ID" value="SFD42226.1"/>
    <property type="molecule type" value="Genomic_DNA"/>
</dbReference>
<dbReference type="InterPro" id="IPR003593">
    <property type="entry name" value="AAA+_ATPase"/>
</dbReference>
<dbReference type="Gene3D" id="3.40.50.300">
    <property type="entry name" value="P-loop containing nucleotide triphosphate hydrolases"/>
    <property type="match status" value="1"/>
</dbReference>